<dbReference type="AlphaFoldDB" id="A0A9E7BZM1"/>
<dbReference type="Proteomes" id="UP001162834">
    <property type="component" value="Chromosome"/>
</dbReference>
<dbReference type="KEGG" id="sbae:DSM104329_00861"/>
<keyword evidence="1" id="KW-0812">Transmembrane</keyword>
<reference evidence="2" key="1">
    <citation type="journal article" date="2022" name="Int. J. Syst. Evol. Microbiol.">
        <title>Pseudomonas aegrilactucae sp. nov. and Pseudomonas morbosilactucae sp. nov., pathogens causing bacterial rot of lettuce in Japan.</title>
        <authorList>
            <person name="Sawada H."/>
            <person name="Fujikawa T."/>
            <person name="Satou M."/>
        </authorList>
    </citation>
    <scope>NUCLEOTIDE SEQUENCE</scope>
    <source>
        <strain evidence="2">0166_1</strain>
    </source>
</reference>
<evidence type="ECO:0000313" key="2">
    <source>
        <dbReference type="EMBL" id="UGS34483.1"/>
    </source>
</evidence>
<keyword evidence="1" id="KW-0472">Membrane</keyword>
<gene>
    <name evidence="2" type="ORF">DSM104329_00861</name>
</gene>
<accession>A0A9E7BZM1</accession>
<dbReference type="RefSeq" id="WP_259314156.1">
    <property type="nucleotide sequence ID" value="NZ_CP087164.1"/>
</dbReference>
<feature type="transmembrane region" description="Helical" evidence="1">
    <location>
        <begin position="40"/>
        <end position="62"/>
    </location>
</feature>
<proteinExistence type="predicted"/>
<keyword evidence="1" id="KW-1133">Transmembrane helix</keyword>
<organism evidence="2 3">
    <name type="scientific">Capillimicrobium parvum</name>
    <dbReference type="NCBI Taxonomy" id="2884022"/>
    <lineage>
        <taxon>Bacteria</taxon>
        <taxon>Bacillati</taxon>
        <taxon>Actinomycetota</taxon>
        <taxon>Thermoleophilia</taxon>
        <taxon>Solirubrobacterales</taxon>
        <taxon>Capillimicrobiaceae</taxon>
        <taxon>Capillimicrobium</taxon>
    </lineage>
</organism>
<protein>
    <submittedName>
        <fullName evidence="2">Uncharacterized protein</fullName>
    </submittedName>
</protein>
<keyword evidence="3" id="KW-1185">Reference proteome</keyword>
<evidence type="ECO:0000313" key="3">
    <source>
        <dbReference type="Proteomes" id="UP001162834"/>
    </source>
</evidence>
<evidence type="ECO:0000256" key="1">
    <source>
        <dbReference type="SAM" id="Phobius"/>
    </source>
</evidence>
<name>A0A9E7BZM1_9ACTN</name>
<dbReference type="EMBL" id="CP087164">
    <property type="protein sequence ID" value="UGS34483.1"/>
    <property type="molecule type" value="Genomic_DNA"/>
</dbReference>
<sequence>MATKTQVAAAGLQGWRAKVGEAVAPPVAKRTPASEEQVRAAVGALFFALSVLYVSKTIVTAIRRAREG</sequence>